<proteinExistence type="predicted"/>
<sequence length="275" mass="29549">MSDVPRLLHTVLDAVDVRAEAEFWRELLGLAYRPGDEAAGADWLVLLDGGGGRGLAIQEVEALTPTRWPAPGHPSVSHLDTTVATREELDAADERVLALGGELRLDRTDDPDEPLRAYASPAGHVFCVFVAPPADEPRRRLTGTCAFRLMPTDDFVTTPSTLSVDAAAGGAQLLTYTWLHPEDGEQAGSLLLGAPSADGGVTAAWTDTWHQRDLTLLTGATRGPVTTIGYDYAPGWRWEVDLELAGAVAMVMRNVVPEGEDGPAGPYDVMRARWT</sequence>
<dbReference type="PANTHER" id="PTHR35908:SF1">
    <property type="entry name" value="CONSERVED PROTEIN"/>
    <property type="match status" value="1"/>
</dbReference>
<dbReference type="Gene3D" id="3.10.180.10">
    <property type="entry name" value="2,3-Dihydroxybiphenyl 1,2-Dioxygenase, domain 1"/>
    <property type="match status" value="1"/>
</dbReference>
<dbReference type="PANTHER" id="PTHR35908">
    <property type="entry name" value="HYPOTHETICAL FUSION PROTEIN"/>
    <property type="match status" value="1"/>
</dbReference>
<dbReference type="AlphaFoldDB" id="A0A6J7JV85"/>
<gene>
    <name evidence="2" type="ORF">UFOPK3662_02228</name>
</gene>
<evidence type="ECO:0000313" key="2">
    <source>
        <dbReference type="EMBL" id="CAB4946002.1"/>
    </source>
</evidence>
<dbReference type="InterPro" id="IPR037523">
    <property type="entry name" value="VOC_core"/>
</dbReference>
<dbReference type="Pfam" id="PF18029">
    <property type="entry name" value="Glyoxalase_6"/>
    <property type="match status" value="1"/>
</dbReference>
<feature type="domain" description="VOC" evidence="1">
    <location>
        <begin position="6"/>
        <end position="131"/>
    </location>
</feature>
<dbReference type="PROSITE" id="PS51819">
    <property type="entry name" value="VOC"/>
    <property type="match status" value="1"/>
</dbReference>
<reference evidence="2" key="1">
    <citation type="submission" date="2020-05" db="EMBL/GenBank/DDBJ databases">
        <authorList>
            <person name="Chiriac C."/>
            <person name="Salcher M."/>
            <person name="Ghai R."/>
            <person name="Kavagutti S V."/>
        </authorList>
    </citation>
    <scope>NUCLEOTIDE SEQUENCE</scope>
</reference>
<dbReference type="SUPFAM" id="SSF54593">
    <property type="entry name" value="Glyoxalase/Bleomycin resistance protein/Dihydroxybiphenyl dioxygenase"/>
    <property type="match status" value="1"/>
</dbReference>
<dbReference type="InterPro" id="IPR029068">
    <property type="entry name" value="Glyas_Bleomycin-R_OHBP_Dase"/>
</dbReference>
<dbReference type="EMBL" id="CAFBMW010000018">
    <property type="protein sequence ID" value="CAB4946002.1"/>
    <property type="molecule type" value="Genomic_DNA"/>
</dbReference>
<evidence type="ECO:0000259" key="1">
    <source>
        <dbReference type="PROSITE" id="PS51819"/>
    </source>
</evidence>
<name>A0A6J7JV85_9ZZZZ</name>
<dbReference type="InterPro" id="IPR041581">
    <property type="entry name" value="Glyoxalase_6"/>
</dbReference>
<accession>A0A6J7JV85</accession>
<protein>
    <submittedName>
        <fullName evidence="2">Unannotated protein</fullName>
    </submittedName>
</protein>
<organism evidence="2">
    <name type="scientific">freshwater metagenome</name>
    <dbReference type="NCBI Taxonomy" id="449393"/>
    <lineage>
        <taxon>unclassified sequences</taxon>
        <taxon>metagenomes</taxon>
        <taxon>ecological metagenomes</taxon>
    </lineage>
</organism>